<protein>
    <recommendedName>
        <fullName evidence="4">SH3 domain-containing protein</fullName>
    </recommendedName>
</protein>
<sequence length="729" mass="81419">MAAEVNVGEVVELVLTPFNDIVSKAQNAAANAAEAAVQEPVMYKAAEALEKEGRRALNRLDPLYRKIVKQHGGECLNAIKKNEDLSHIHLELTNVLWEFDDYVSVEDFNEAKYVELQALCRTVAPKMYNILVRMNVELLAQVVSSASSSSASSSASVSTATNRETPLHRIVHESPPTSPMFSMSSPTDSWRPSMSQSSRGGRDLQPATAATTGHAPWNESSTQLHTRLAPLRLQNLMEDTEHHHGFSSPSAPSFDSVPRTAESRKSCSSGHSSQSANSRCSRGFSFAPRSILPMREGRDSHTTQQSPRQIPPSHRVSGVYTSDNLRKRVAFEHSVMPGSGLPSRQCIITESSSFRRYKGFCPGAQEILQGKDGVKQKQKPVQRTLLRVVAKCNSCAMELDYSEIETDLTNKEAGNVTKKDVSYRLRFLQKSHLPVKRSSDAMYGCIFCIANGYTVEESDATVFFSAEDLFLHLSRHPRPLPQVHGITVLYGIDVPYDLRNNYDVHFQMPPKAHPVHEASSEIDGRPTGIALKEMRKIDAQRKLGDRDRQEELQLAVGARITGIKWPPQYKGRKIFAWHDGNFASVPSENILLIPPEDTRLSKSIKSRTSGKAKWKFSMKSGKELPWLKFDKGDTITDIGYEHPDHWCWCGVNTKGQWGRDEDGDVDERGMGNGARRREYEAARWMVESERRAVCILLDRCKKSVPWEDVENGDDDALKAVPFAGTSQHS</sequence>
<evidence type="ECO:0000313" key="2">
    <source>
        <dbReference type="EMBL" id="KAG5939056.1"/>
    </source>
</evidence>
<feature type="compositionally biased region" description="Low complexity" evidence="1">
    <location>
        <begin position="179"/>
        <end position="189"/>
    </location>
</feature>
<keyword evidence="3" id="KW-1185">Reference proteome</keyword>
<evidence type="ECO:0000256" key="1">
    <source>
        <dbReference type="SAM" id="MobiDB-lite"/>
    </source>
</evidence>
<evidence type="ECO:0008006" key="4">
    <source>
        <dbReference type="Google" id="ProtNLM"/>
    </source>
</evidence>
<proteinExistence type="predicted"/>
<feature type="region of interest" description="Disordered" evidence="1">
    <location>
        <begin position="708"/>
        <end position="729"/>
    </location>
</feature>
<feature type="region of interest" description="Disordered" evidence="1">
    <location>
        <begin position="150"/>
        <end position="223"/>
    </location>
</feature>
<name>A0A9P7MCW6_9HYPO</name>
<dbReference type="AlphaFoldDB" id="A0A9P7MCW6"/>
<gene>
    <name evidence="2" type="ORF">E4U60_001032</name>
</gene>
<evidence type="ECO:0000313" key="3">
    <source>
        <dbReference type="Proteomes" id="UP000706124"/>
    </source>
</evidence>
<dbReference type="Proteomes" id="UP000706124">
    <property type="component" value="Unassembled WGS sequence"/>
</dbReference>
<organism evidence="2 3">
    <name type="scientific">Claviceps pazoutovae</name>
    <dbReference type="NCBI Taxonomy" id="1649127"/>
    <lineage>
        <taxon>Eukaryota</taxon>
        <taxon>Fungi</taxon>
        <taxon>Dikarya</taxon>
        <taxon>Ascomycota</taxon>
        <taxon>Pezizomycotina</taxon>
        <taxon>Sordariomycetes</taxon>
        <taxon>Hypocreomycetidae</taxon>
        <taxon>Hypocreales</taxon>
        <taxon>Clavicipitaceae</taxon>
        <taxon>Claviceps</taxon>
    </lineage>
</organism>
<comment type="caution">
    <text evidence="2">The sequence shown here is derived from an EMBL/GenBank/DDBJ whole genome shotgun (WGS) entry which is preliminary data.</text>
</comment>
<reference evidence="2 3" key="1">
    <citation type="journal article" date="2020" name="bioRxiv">
        <title>Whole genome comparisons of ergot fungi reveals the divergence and evolution of species within the genus Claviceps are the result of varying mechanisms driving genome evolution and host range expansion.</title>
        <authorList>
            <person name="Wyka S.A."/>
            <person name="Mondo S.J."/>
            <person name="Liu M."/>
            <person name="Dettman J."/>
            <person name="Nalam V."/>
            <person name="Broders K.D."/>
        </authorList>
    </citation>
    <scope>NUCLEOTIDE SEQUENCE [LARGE SCALE GENOMIC DNA]</scope>
    <source>
        <strain evidence="2 3">CCC 1485</strain>
    </source>
</reference>
<feature type="region of interest" description="Disordered" evidence="1">
    <location>
        <begin position="241"/>
        <end position="318"/>
    </location>
</feature>
<accession>A0A9P7MCW6</accession>
<dbReference type="EMBL" id="SRPO01000139">
    <property type="protein sequence ID" value="KAG5939056.1"/>
    <property type="molecule type" value="Genomic_DNA"/>
</dbReference>
<dbReference type="OrthoDB" id="5243589at2759"/>
<feature type="compositionally biased region" description="Polar residues" evidence="1">
    <location>
        <begin position="266"/>
        <end position="280"/>
    </location>
</feature>
<feature type="compositionally biased region" description="Polar residues" evidence="1">
    <location>
        <begin position="190"/>
        <end position="199"/>
    </location>
</feature>